<evidence type="ECO:0000313" key="2">
    <source>
        <dbReference type="EMBL" id="KAF2664060.1"/>
    </source>
</evidence>
<dbReference type="Pfam" id="PF00583">
    <property type="entry name" value="Acetyltransf_1"/>
    <property type="match status" value="1"/>
</dbReference>
<organism evidence="2 3">
    <name type="scientific">Microthyrium microscopicum</name>
    <dbReference type="NCBI Taxonomy" id="703497"/>
    <lineage>
        <taxon>Eukaryota</taxon>
        <taxon>Fungi</taxon>
        <taxon>Dikarya</taxon>
        <taxon>Ascomycota</taxon>
        <taxon>Pezizomycotina</taxon>
        <taxon>Dothideomycetes</taxon>
        <taxon>Dothideomycetes incertae sedis</taxon>
        <taxon>Microthyriales</taxon>
        <taxon>Microthyriaceae</taxon>
        <taxon>Microthyrium</taxon>
    </lineage>
</organism>
<protein>
    <submittedName>
        <fullName evidence="2">Putative acetyltransferase</fullName>
    </submittedName>
</protein>
<dbReference type="Proteomes" id="UP000799302">
    <property type="component" value="Unassembled WGS sequence"/>
</dbReference>
<dbReference type="AlphaFoldDB" id="A0A6A6TWE9"/>
<dbReference type="InterPro" id="IPR000182">
    <property type="entry name" value="GNAT_dom"/>
</dbReference>
<dbReference type="InterPro" id="IPR016181">
    <property type="entry name" value="Acyl_CoA_acyltransferase"/>
</dbReference>
<dbReference type="EMBL" id="MU004243">
    <property type="protein sequence ID" value="KAF2664060.1"/>
    <property type="molecule type" value="Genomic_DNA"/>
</dbReference>
<dbReference type="GO" id="GO:0016747">
    <property type="term" value="F:acyltransferase activity, transferring groups other than amino-acyl groups"/>
    <property type="evidence" value="ECO:0007669"/>
    <property type="project" value="InterPro"/>
</dbReference>
<dbReference type="PROSITE" id="PS51186">
    <property type="entry name" value="GNAT"/>
    <property type="match status" value="1"/>
</dbReference>
<dbReference type="Gene3D" id="3.40.630.30">
    <property type="match status" value="1"/>
</dbReference>
<dbReference type="CDD" id="cd04301">
    <property type="entry name" value="NAT_SF"/>
    <property type="match status" value="1"/>
</dbReference>
<dbReference type="OrthoDB" id="5689at2759"/>
<evidence type="ECO:0000259" key="1">
    <source>
        <dbReference type="PROSITE" id="PS51186"/>
    </source>
</evidence>
<accession>A0A6A6TWE9</accession>
<feature type="domain" description="N-acetyltransferase" evidence="1">
    <location>
        <begin position="6"/>
        <end position="178"/>
    </location>
</feature>
<reference evidence="2" key="1">
    <citation type="journal article" date="2020" name="Stud. Mycol.">
        <title>101 Dothideomycetes genomes: a test case for predicting lifestyles and emergence of pathogens.</title>
        <authorList>
            <person name="Haridas S."/>
            <person name="Albert R."/>
            <person name="Binder M."/>
            <person name="Bloem J."/>
            <person name="Labutti K."/>
            <person name="Salamov A."/>
            <person name="Andreopoulos B."/>
            <person name="Baker S."/>
            <person name="Barry K."/>
            <person name="Bills G."/>
            <person name="Bluhm B."/>
            <person name="Cannon C."/>
            <person name="Castanera R."/>
            <person name="Culley D."/>
            <person name="Daum C."/>
            <person name="Ezra D."/>
            <person name="Gonzalez J."/>
            <person name="Henrissat B."/>
            <person name="Kuo A."/>
            <person name="Liang C."/>
            <person name="Lipzen A."/>
            <person name="Lutzoni F."/>
            <person name="Magnuson J."/>
            <person name="Mondo S."/>
            <person name="Nolan M."/>
            <person name="Ohm R."/>
            <person name="Pangilinan J."/>
            <person name="Park H.-J."/>
            <person name="Ramirez L."/>
            <person name="Alfaro M."/>
            <person name="Sun H."/>
            <person name="Tritt A."/>
            <person name="Yoshinaga Y."/>
            <person name="Zwiers L.-H."/>
            <person name="Turgeon B."/>
            <person name="Goodwin S."/>
            <person name="Spatafora J."/>
            <person name="Crous P."/>
            <person name="Grigoriev I."/>
        </authorList>
    </citation>
    <scope>NUCLEOTIDE SEQUENCE</scope>
    <source>
        <strain evidence="2">CBS 115976</strain>
    </source>
</reference>
<gene>
    <name evidence="2" type="ORF">BT63DRAFT_429590</name>
</gene>
<keyword evidence="2" id="KW-0808">Transferase</keyword>
<keyword evidence="3" id="KW-1185">Reference proteome</keyword>
<evidence type="ECO:0000313" key="3">
    <source>
        <dbReference type="Proteomes" id="UP000799302"/>
    </source>
</evidence>
<proteinExistence type="predicted"/>
<dbReference type="SUPFAM" id="SSF55729">
    <property type="entry name" value="Acyl-CoA N-acyltransferases (Nat)"/>
    <property type="match status" value="1"/>
</dbReference>
<name>A0A6A6TWE9_9PEZI</name>
<sequence>MSQVNLTTRIATPDDVKILLSLIRSAYRGEESRKGWTTEADLVADDRIDEAGVLAKITASNGIILLATTDSGALIACCELIKRDSDLGYFGLFAVDPNQQGGGLGRRMLQMAENYARETLDVKKLEMTVIGVRVELISWYVRRGYTVTGEQRPFPYEHLVNDQVGKTRNDLYFDVLVKDMIAVA</sequence>